<accession>A0A0A9BT43</accession>
<dbReference type="EMBL" id="GBRH01231424">
    <property type="protein sequence ID" value="JAD66471.1"/>
    <property type="molecule type" value="Transcribed_RNA"/>
</dbReference>
<feature type="compositionally biased region" description="Low complexity" evidence="1">
    <location>
        <begin position="32"/>
        <end position="43"/>
    </location>
</feature>
<dbReference type="AlphaFoldDB" id="A0A0A9BT43"/>
<reference evidence="2" key="2">
    <citation type="journal article" date="2015" name="Data Brief">
        <title>Shoot transcriptome of the giant reed, Arundo donax.</title>
        <authorList>
            <person name="Barrero R.A."/>
            <person name="Guerrero F.D."/>
            <person name="Moolhuijzen P."/>
            <person name="Goolsby J.A."/>
            <person name="Tidwell J."/>
            <person name="Bellgard S.E."/>
            <person name="Bellgard M.I."/>
        </authorList>
    </citation>
    <scope>NUCLEOTIDE SEQUENCE</scope>
    <source>
        <tissue evidence="2">Shoot tissue taken approximately 20 cm above the soil surface</tissue>
    </source>
</reference>
<sequence>MAKFLRDEFVTHRPKAPSRPSRQEGPTTYLSPAAAAPRTLATAGSRRRCRGRAHPSGARGTRGSRSARRPAASDRPTTVPIRPCTPA</sequence>
<name>A0A0A9BT43_ARUDO</name>
<evidence type="ECO:0000313" key="2">
    <source>
        <dbReference type="EMBL" id="JAD66471.1"/>
    </source>
</evidence>
<feature type="compositionally biased region" description="Low complexity" evidence="1">
    <location>
        <begin position="55"/>
        <end position="78"/>
    </location>
</feature>
<feature type="compositionally biased region" description="Basic and acidic residues" evidence="1">
    <location>
        <begin position="1"/>
        <end position="11"/>
    </location>
</feature>
<protein>
    <submittedName>
        <fullName evidence="2">Uncharacterized protein</fullName>
    </submittedName>
</protein>
<organism evidence="2">
    <name type="scientific">Arundo donax</name>
    <name type="common">Giant reed</name>
    <name type="synonym">Donax arundinaceus</name>
    <dbReference type="NCBI Taxonomy" id="35708"/>
    <lineage>
        <taxon>Eukaryota</taxon>
        <taxon>Viridiplantae</taxon>
        <taxon>Streptophyta</taxon>
        <taxon>Embryophyta</taxon>
        <taxon>Tracheophyta</taxon>
        <taxon>Spermatophyta</taxon>
        <taxon>Magnoliopsida</taxon>
        <taxon>Liliopsida</taxon>
        <taxon>Poales</taxon>
        <taxon>Poaceae</taxon>
        <taxon>PACMAD clade</taxon>
        <taxon>Arundinoideae</taxon>
        <taxon>Arundineae</taxon>
        <taxon>Arundo</taxon>
    </lineage>
</organism>
<feature type="region of interest" description="Disordered" evidence="1">
    <location>
        <begin position="1"/>
        <end position="87"/>
    </location>
</feature>
<evidence type="ECO:0000256" key="1">
    <source>
        <dbReference type="SAM" id="MobiDB-lite"/>
    </source>
</evidence>
<reference evidence="2" key="1">
    <citation type="submission" date="2014-09" db="EMBL/GenBank/DDBJ databases">
        <authorList>
            <person name="Magalhaes I.L.F."/>
            <person name="Oliveira U."/>
            <person name="Santos F.R."/>
            <person name="Vidigal T.H.D.A."/>
            <person name="Brescovit A.D."/>
            <person name="Santos A.J."/>
        </authorList>
    </citation>
    <scope>NUCLEOTIDE SEQUENCE</scope>
    <source>
        <tissue evidence="2">Shoot tissue taken approximately 20 cm above the soil surface</tissue>
    </source>
</reference>
<proteinExistence type="predicted"/>